<name>A0A1N6DY22_9FLAO</name>
<dbReference type="PANTHER" id="PTHR46534:SF1">
    <property type="entry name" value="IGGFC-BINDING PROTEIN N-TERMINAL DOMAIN-CONTAINING PROTEIN"/>
    <property type="match status" value="1"/>
</dbReference>
<evidence type="ECO:0000313" key="4">
    <source>
        <dbReference type="Proteomes" id="UP000185207"/>
    </source>
</evidence>
<dbReference type="NCBIfam" id="TIGR04131">
    <property type="entry name" value="Bac_Flav_CTERM"/>
    <property type="match status" value="1"/>
</dbReference>
<dbReference type="EMBL" id="FSRK01000001">
    <property type="protein sequence ID" value="SIN75696.1"/>
    <property type="molecule type" value="Genomic_DNA"/>
</dbReference>
<dbReference type="PANTHER" id="PTHR46534">
    <property type="entry name" value="IGGFC_BINDING DOMAIN-CONTAINING PROTEIN"/>
    <property type="match status" value="1"/>
</dbReference>
<dbReference type="RefSeq" id="WP_074233018.1">
    <property type="nucleotide sequence ID" value="NZ_FSRK01000001.1"/>
</dbReference>
<dbReference type="InterPro" id="IPR007110">
    <property type="entry name" value="Ig-like_dom"/>
</dbReference>
<dbReference type="Proteomes" id="UP000185207">
    <property type="component" value="Unassembled WGS sequence"/>
</dbReference>
<evidence type="ECO:0000256" key="1">
    <source>
        <dbReference type="SAM" id="SignalP"/>
    </source>
</evidence>
<dbReference type="AlphaFoldDB" id="A0A1N6DY22"/>
<gene>
    <name evidence="3" type="ORF">SAMN05444409_0143</name>
</gene>
<dbReference type="STRING" id="1416779.SAMN05444409_0143"/>
<evidence type="ECO:0000313" key="3">
    <source>
        <dbReference type="EMBL" id="SIN75696.1"/>
    </source>
</evidence>
<protein>
    <submittedName>
        <fullName evidence="3">Gliding motility-associated C-terminal domain-containing protein</fullName>
    </submittedName>
</protein>
<keyword evidence="4" id="KW-1185">Reference proteome</keyword>
<dbReference type="InterPro" id="IPR026341">
    <property type="entry name" value="T9SS_type_B"/>
</dbReference>
<dbReference type="PROSITE" id="PS50835">
    <property type="entry name" value="IG_LIKE"/>
    <property type="match status" value="1"/>
</dbReference>
<dbReference type="Pfam" id="PF17517">
    <property type="entry name" value="IgGFc_binding"/>
    <property type="match status" value="1"/>
</dbReference>
<proteinExistence type="predicted"/>
<accession>A0A1N6DY22</accession>
<dbReference type="InterPro" id="IPR035234">
    <property type="entry name" value="IgGFc-bd_N"/>
</dbReference>
<sequence>MKKLFLFFLFLLFQNNIKAQLDLEHWFPSVFSSGANVKSAVVSLSTDKTIPFNVYIYNGNNLVGNVKIDKYNPIEYDLVVANIIQSVYTSFIGDTMIPLDRGLHLVGENSFYANLKYVGANTEIISSKGKSALGKSFFVVNDQNLLNGSFNPNPMNYQASITAYYDNTKIKISGYKNGLKFTNGSTNNEINITLNKNQSYIVAALKKDNTTGALNDYFDPHLIGATIVSDKPIVVNNGNLLSQDAALDGGSVNIDQSMPVDKLGKEYLVVNGMAAGKYFTEKAIIVATEDGTQIFFNNENTPLFTLNKGEHYIGPYQADKKFIEGSESSFINEEGREITTSAMFIRATKPIYCYQLLATFYDKPIDPRNYVYKVDKTSAMLFSYPLDKEYQIKNVTIPFIDDIGGQEMRSKLSIKTEKNANIKINGVQLTGGTDILGKPNWIYHTIQNSKGNVVIESDKSLNVDFVGGTTTAYSSSYSGYAGSVVSYSNDPFITMNGNCIEEGLLLKLNNTDFDKIQWQKDGVDIVGANQATYIPTEPGLYTCVLTYSNVTYTTNSFNITHCPYTVVDKDFGKICDDIAFTPKFSTPNESEKISKLEILTEPMYGKVIKDNLNLKYIPNVDFTGDDRFVYRICTETMGLCETIKASVFVNERPVAEIKPELYPISESNGKGKYDLTETIIDKGKNDYKFYEDSDLTKFIDKPEAYETALLTAYVKITSPTDCFIKKEIKLLTLQENIELPNFFSPNGDGINDFWDYSKLKDYSELEISIYNKIGSKVFEHSISNTDFKWNGKDYSGKPLSSNTYWSLLKWKNARTGVPISKQMWILLKSID</sequence>
<feature type="chain" id="PRO_5012771485" evidence="1">
    <location>
        <begin position="20"/>
        <end position="831"/>
    </location>
</feature>
<feature type="domain" description="Ig-like" evidence="2">
    <location>
        <begin position="499"/>
        <end position="560"/>
    </location>
</feature>
<keyword evidence="1" id="KW-0732">Signal</keyword>
<reference evidence="4" key="1">
    <citation type="submission" date="2016-11" db="EMBL/GenBank/DDBJ databases">
        <authorList>
            <person name="Varghese N."/>
            <person name="Submissions S."/>
        </authorList>
    </citation>
    <scope>NUCLEOTIDE SEQUENCE [LARGE SCALE GENOMIC DNA]</scope>
    <source>
        <strain evidence="4">DSM 27623</strain>
    </source>
</reference>
<dbReference type="OrthoDB" id="9765926at2"/>
<feature type="signal peptide" evidence="1">
    <location>
        <begin position="1"/>
        <end position="19"/>
    </location>
</feature>
<organism evidence="3 4">
    <name type="scientific">Epilithonimonas zeae</name>
    <dbReference type="NCBI Taxonomy" id="1416779"/>
    <lineage>
        <taxon>Bacteria</taxon>
        <taxon>Pseudomonadati</taxon>
        <taxon>Bacteroidota</taxon>
        <taxon>Flavobacteriia</taxon>
        <taxon>Flavobacteriales</taxon>
        <taxon>Weeksellaceae</taxon>
        <taxon>Chryseobacterium group</taxon>
        <taxon>Epilithonimonas</taxon>
    </lineage>
</organism>
<dbReference type="Pfam" id="PF13585">
    <property type="entry name" value="CHU_C"/>
    <property type="match status" value="1"/>
</dbReference>
<evidence type="ECO:0000259" key="2">
    <source>
        <dbReference type="PROSITE" id="PS50835"/>
    </source>
</evidence>